<evidence type="ECO:0000256" key="1">
    <source>
        <dbReference type="ARBA" id="ARBA00001933"/>
    </source>
</evidence>
<evidence type="ECO:0000256" key="4">
    <source>
        <dbReference type="ARBA" id="ARBA00013028"/>
    </source>
</evidence>
<evidence type="ECO:0000256" key="6">
    <source>
        <dbReference type="ARBA" id="ARBA00022697"/>
    </source>
</evidence>
<keyword evidence="8" id="KW-0456">Lyase</keyword>
<keyword evidence="7" id="KW-0663">Pyridoxal phosphate</keyword>
<comment type="similarity">
    <text evidence="3">Belongs to the threonine synthase family.</text>
</comment>
<protein>
    <recommendedName>
        <fullName evidence="4">threonine synthase</fullName>
        <ecNumber evidence="4">4.2.3.1</ecNumber>
    </recommendedName>
</protein>
<dbReference type="EC" id="4.2.3.1" evidence="4"/>
<dbReference type="EMBL" id="UINC01038498">
    <property type="protein sequence ID" value="SVB35592.1"/>
    <property type="molecule type" value="Genomic_DNA"/>
</dbReference>
<dbReference type="PROSITE" id="PS00165">
    <property type="entry name" value="DEHYDRATASE_SER_THR"/>
    <property type="match status" value="1"/>
</dbReference>
<dbReference type="NCBIfam" id="TIGR00260">
    <property type="entry name" value="thrC"/>
    <property type="match status" value="1"/>
</dbReference>
<dbReference type="InterPro" id="IPR000634">
    <property type="entry name" value="Ser/Thr_deHydtase_PyrdxlP-BS"/>
</dbReference>
<dbReference type="Gene3D" id="3.40.50.1100">
    <property type="match status" value="2"/>
</dbReference>
<dbReference type="AlphaFoldDB" id="A0A382DC45"/>
<dbReference type="FunFam" id="3.40.50.1100:FF:000022">
    <property type="entry name" value="Threonine synthase"/>
    <property type="match status" value="1"/>
</dbReference>
<evidence type="ECO:0000259" key="10">
    <source>
        <dbReference type="Pfam" id="PF14821"/>
    </source>
</evidence>
<dbReference type="SUPFAM" id="SSF53686">
    <property type="entry name" value="Tryptophan synthase beta subunit-like PLP-dependent enzymes"/>
    <property type="match status" value="1"/>
</dbReference>
<accession>A0A382DC45</accession>
<dbReference type="GO" id="GO:0030170">
    <property type="term" value="F:pyridoxal phosphate binding"/>
    <property type="evidence" value="ECO:0007669"/>
    <property type="project" value="InterPro"/>
</dbReference>
<evidence type="ECO:0000313" key="11">
    <source>
        <dbReference type="EMBL" id="SVB35592.1"/>
    </source>
</evidence>
<dbReference type="GO" id="GO:0004795">
    <property type="term" value="F:threonine synthase activity"/>
    <property type="evidence" value="ECO:0007669"/>
    <property type="project" value="UniProtKB-EC"/>
</dbReference>
<evidence type="ECO:0000256" key="5">
    <source>
        <dbReference type="ARBA" id="ARBA00022605"/>
    </source>
</evidence>
<feature type="domain" description="Threonine synthase N-terminal" evidence="10">
    <location>
        <begin position="2"/>
        <end position="67"/>
    </location>
</feature>
<dbReference type="GO" id="GO:0009088">
    <property type="term" value="P:threonine biosynthetic process"/>
    <property type="evidence" value="ECO:0007669"/>
    <property type="project" value="UniProtKB-UniPathway"/>
</dbReference>
<organism evidence="11">
    <name type="scientific">marine metagenome</name>
    <dbReference type="NCBI Taxonomy" id="408172"/>
    <lineage>
        <taxon>unclassified sequences</taxon>
        <taxon>metagenomes</taxon>
        <taxon>ecological metagenomes</taxon>
    </lineage>
</organism>
<dbReference type="Gene3D" id="3.90.1380.10">
    <property type="entry name" value="Threonine synthase, N-terminal domain"/>
    <property type="match status" value="1"/>
</dbReference>
<dbReference type="Pfam" id="PF00291">
    <property type="entry name" value="PALP"/>
    <property type="match status" value="1"/>
</dbReference>
<dbReference type="InterPro" id="IPR029144">
    <property type="entry name" value="Thr_synth_N"/>
</dbReference>
<dbReference type="UniPathway" id="UPA00050">
    <property type="reaction ID" value="UER00065"/>
</dbReference>
<evidence type="ECO:0000256" key="2">
    <source>
        <dbReference type="ARBA" id="ARBA00004979"/>
    </source>
</evidence>
<name>A0A382DC45_9ZZZZ</name>
<reference evidence="11" key="1">
    <citation type="submission" date="2018-05" db="EMBL/GenBank/DDBJ databases">
        <authorList>
            <person name="Lanie J.A."/>
            <person name="Ng W.-L."/>
            <person name="Kazmierczak K.M."/>
            <person name="Andrzejewski T.M."/>
            <person name="Davidsen T.M."/>
            <person name="Wayne K.J."/>
            <person name="Tettelin H."/>
            <person name="Glass J.I."/>
            <person name="Rusch D."/>
            <person name="Podicherti R."/>
            <person name="Tsui H.-C.T."/>
            <person name="Winkler M.E."/>
        </authorList>
    </citation>
    <scope>NUCLEOTIDE SEQUENCE</scope>
</reference>
<evidence type="ECO:0000256" key="8">
    <source>
        <dbReference type="ARBA" id="ARBA00023239"/>
    </source>
</evidence>
<dbReference type="PANTHER" id="PTHR42690">
    <property type="entry name" value="THREONINE SYNTHASE FAMILY MEMBER"/>
    <property type="match status" value="1"/>
</dbReference>
<keyword evidence="6" id="KW-0791">Threonine biosynthesis</keyword>
<proteinExistence type="inferred from homology"/>
<dbReference type="PANTHER" id="PTHR42690:SF1">
    <property type="entry name" value="THREONINE SYNTHASE-LIKE 2"/>
    <property type="match status" value="1"/>
</dbReference>
<evidence type="ECO:0000259" key="9">
    <source>
        <dbReference type="Pfam" id="PF00291"/>
    </source>
</evidence>
<gene>
    <name evidence="11" type="ORF">METZ01_LOCUS188446</name>
</gene>
<feature type="domain" description="Tryptophan synthase beta chain-like PALP" evidence="9">
    <location>
        <begin position="83"/>
        <end position="289"/>
    </location>
</feature>
<feature type="non-terminal residue" evidence="11">
    <location>
        <position position="291"/>
    </location>
</feature>
<comment type="pathway">
    <text evidence="2">Amino-acid biosynthesis; L-threonine biosynthesis; L-threonine from L-aspartate: step 5/5.</text>
</comment>
<comment type="cofactor">
    <cofactor evidence="1">
        <name>pyridoxal 5'-phosphate</name>
        <dbReference type="ChEBI" id="CHEBI:597326"/>
    </cofactor>
</comment>
<sequence length="291" mass="32333">MSLKNALFKGLAPDRGLYMPEYIPSFDKNFITSLTERSFQEICFHIASLFLSDEIDKHNLRKIVETSINFDAPLIKLNKNTHILELWHGPTLAFKDFGARFMAQLMGHFLEDTSKPLHILVATSGDTGSAIANSFLGVEGIKVSILFPKNRVSNIQEQQFTTLGENITAFEVDGNFDDCQQLVKTAFLDKKLNKALRLTSANSINIGRLIPQTFYYVYAFSQLKSTEDVVISVPSGNFGNLTAGIIAMKMGLPVKKFIASTNVNNIFPKYLRSGIFSPSSSVQTISNAMDV</sequence>
<evidence type="ECO:0000256" key="3">
    <source>
        <dbReference type="ARBA" id="ARBA00005517"/>
    </source>
</evidence>
<evidence type="ECO:0000256" key="7">
    <source>
        <dbReference type="ARBA" id="ARBA00022898"/>
    </source>
</evidence>
<dbReference type="InterPro" id="IPR051166">
    <property type="entry name" value="Threonine_Synthase"/>
</dbReference>
<dbReference type="Pfam" id="PF14821">
    <property type="entry name" value="Thr_synth_N"/>
    <property type="match status" value="1"/>
</dbReference>
<dbReference type="InterPro" id="IPR001926">
    <property type="entry name" value="TrpB-like_PALP"/>
</dbReference>
<dbReference type="InterPro" id="IPR037158">
    <property type="entry name" value="Thr_synth_N_sf"/>
</dbReference>
<dbReference type="InterPro" id="IPR004450">
    <property type="entry name" value="Thr_synthase-like"/>
</dbReference>
<keyword evidence="5" id="KW-0028">Amino-acid biosynthesis</keyword>
<dbReference type="InterPro" id="IPR036052">
    <property type="entry name" value="TrpB-like_PALP_sf"/>
</dbReference>